<accession>X0UYV9</accession>
<comment type="caution">
    <text evidence="2">The sequence shown here is derived from an EMBL/GenBank/DDBJ whole genome shotgun (WGS) entry which is preliminary data.</text>
</comment>
<dbReference type="EMBL" id="BARS01024707">
    <property type="protein sequence ID" value="GAG11014.1"/>
    <property type="molecule type" value="Genomic_DNA"/>
</dbReference>
<evidence type="ECO:0000313" key="2">
    <source>
        <dbReference type="EMBL" id="GAG11014.1"/>
    </source>
</evidence>
<feature type="domain" description="3-hydroxyacyl-CoA dehydrogenase NAD binding" evidence="1">
    <location>
        <begin position="6"/>
        <end position="51"/>
    </location>
</feature>
<dbReference type="AlphaFoldDB" id="X0UYV9"/>
<proteinExistence type="predicted"/>
<dbReference type="InterPro" id="IPR036291">
    <property type="entry name" value="NAD(P)-bd_dom_sf"/>
</dbReference>
<protein>
    <recommendedName>
        <fullName evidence="1">3-hydroxyacyl-CoA dehydrogenase NAD binding domain-containing protein</fullName>
    </recommendedName>
</protein>
<dbReference type="SUPFAM" id="SSF51735">
    <property type="entry name" value="NAD(P)-binding Rossmann-fold domains"/>
    <property type="match status" value="1"/>
</dbReference>
<evidence type="ECO:0000259" key="1">
    <source>
        <dbReference type="Pfam" id="PF02737"/>
    </source>
</evidence>
<reference evidence="2" key="1">
    <citation type="journal article" date="2014" name="Front. Microbiol.">
        <title>High frequency of phylogenetically diverse reductive dehalogenase-homologous genes in deep subseafloor sedimentary metagenomes.</title>
        <authorList>
            <person name="Kawai M."/>
            <person name="Futagami T."/>
            <person name="Toyoda A."/>
            <person name="Takaki Y."/>
            <person name="Nishi S."/>
            <person name="Hori S."/>
            <person name="Arai W."/>
            <person name="Tsubouchi T."/>
            <person name="Morono Y."/>
            <person name="Uchiyama I."/>
            <person name="Ito T."/>
            <person name="Fujiyama A."/>
            <person name="Inagaki F."/>
            <person name="Takami H."/>
        </authorList>
    </citation>
    <scope>NUCLEOTIDE SEQUENCE</scope>
    <source>
        <strain evidence="2">Expedition CK06-06</strain>
    </source>
</reference>
<dbReference type="GO" id="GO:0006631">
    <property type="term" value="P:fatty acid metabolic process"/>
    <property type="evidence" value="ECO:0007669"/>
    <property type="project" value="InterPro"/>
</dbReference>
<organism evidence="2">
    <name type="scientific">marine sediment metagenome</name>
    <dbReference type="NCBI Taxonomy" id="412755"/>
    <lineage>
        <taxon>unclassified sequences</taxon>
        <taxon>metagenomes</taxon>
        <taxon>ecological metagenomes</taxon>
    </lineage>
</organism>
<dbReference type="Gene3D" id="3.40.50.720">
    <property type="entry name" value="NAD(P)-binding Rossmann-like Domain"/>
    <property type="match status" value="1"/>
</dbReference>
<dbReference type="GO" id="GO:0070403">
    <property type="term" value="F:NAD+ binding"/>
    <property type="evidence" value="ECO:0007669"/>
    <property type="project" value="InterPro"/>
</dbReference>
<dbReference type="InterPro" id="IPR006176">
    <property type="entry name" value="3-OHacyl-CoA_DH_NAD-bd"/>
</dbReference>
<name>X0UYV9_9ZZZZ</name>
<dbReference type="Pfam" id="PF02737">
    <property type="entry name" value="3HCDH_N"/>
    <property type="match status" value="1"/>
</dbReference>
<gene>
    <name evidence="2" type="ORF">S01H1_39182</name>
</gene>
<sequence length="62" mass="6480">MDIRRVACIGGGLIGQGWTTLFSTKGLEVVLQDASKAVLEASVGYIKDNLEVPGGKRYSGPG</sequence>